<evidence type="ECO:0000256" key="1">
    <source>
        <dbReference type="ARBA" id="ARBA00008950"/>
    </source>
</evidence>
<comment type="similarity">
    <text evidence="1">Belongs to the metallophosphoesterase superfamily. YfcE family.</text>
</comment>
<protein>
    <submittedName>
        <fullName evidence="3">Metallophosphoesterase family protein</fullName>
    </submittedName>
</protein>
<reference evidence="3 4" key="1">
    <citation type="submission" date="2020-08" db="EMBL/GenBank/DDBJ databases">
        <title>Oceanospirillum sp. nov. isolated from marine sediment.</title>
        <authorList>
            <person name="Ji X."/>
        </authorList>
    </citation>
    <scope>NUCLEOTIDE SEQUENCE [LARGE SCALE GENOMIC DNA]</scope>
    <source>
        <strain evidence="3 4">D5</strain>
    </source>
</reference>
<dbReference type="GO" id="GO:0016791">
    <property type="term" value="F:phosphatase activity"/>
    <property type="evidence" value="ECO:0007669"/>
    <property type="project" value="TreeGrafter"/>
</dbReference>
<dbReference type="InterPro" id="IPR011152">
    <property type="entry name" value="Pesterase_MJ0912"/>
</dbReference>
<dbReference type="InterPro" id="IPR029052">
    <property type="entry name" value="Metallo-depent_PP-like"/>
</dbReference>
<feature type="domain" description="Calcineurin-like phosphoesterase" evidence="2">
    <location>
        <begin position="16"/>
        <end position="198"/>
    </location>
</feature>
<name>A0A839IMJ4_9GAMM</name>
<accession>A0A839IMJ4</accession>
<dbReference type="InterPro" id="IPR050126">
    <property type="entry name" value="Ap4A_hydrolase"/>
</dbReference>
<dbReference type="Proteomes" id="UP000565262">
    <property type="component" value="Unassembled WGS sequence"/>
</dbReference>
<dbReference type="Pfam" id="PF12850">
    <property type="entry name" value="Metallophos_2"/>
    <property type="match status" value="1"/>
</dbReference>
<dbReference type="PANTHER" id="PTHR42850">
    <property type="entry name" value="METALLOPHOSPHOESTERASE"/>
    <property type="match status" value="1"/>
</dbReference>
<evidence type="ECO:0000313" key="4">
    <source>
        <dbReference type="Proteomes" id="UP000565262"/>
    </source>
</evidence>
<dbReference type="GO" id="GO:0005737">
    <property type="term" value="C:cytoplasm"/>
    <property type="evidence" value="ECO:0007669"/>
    <property type="project" value="TreeGrafter"/>
</dbReference>
<evidence type="ECO:0000313" key="3">
    <source>
        <dbReference type="EMBL" id="MBB1486178.1"/>
    </source>
</evidence>
<gene>
    <name evidence="3" type="ORF">H4O21_06115</name>
</gene>
<dbReference type="InterPro" id="IPR024654">
    <property type="entry name" value="Calcineurin-like_PHP_lpxH"/>
</dbReference>
<dbReference type="SUPFAM" id="SSF56300">
    <property type="entry name" value="Metallo-dependent phosphatases"/>
    <property type="match status" value="1"/>
</dbReference>
<comment type="caution">
    <text evidence="3">The sequence shown here is derived from an EMBL/GenBank/DDBJ whole genome shotgun (WGS) entry which is preliminary data.</text>
</comment>
<dbReference type="PANTHER" id="PTHR42850:SF2">
    <property type="entry name" value="BLL5683 PROTEIN"/>
    <property type="match status" value="1"/>
</dbReference>
<dbReference type="Gene3D" id="3.60.21.10">
    <property type="match status" value="1"/>
</dbReference>
<proteinExistence type="inferred from homology"/>
<keyword evidence="4" id="KW-1185">Reference proteome</keyword>
<organism evidence="3 4">
    <name type="scientific">Oceanospirillum sediminis</name>
    <dbReference type="NCBI Taxonomy" id="2760088"/>
    <lineage>
        <taxon>Bacteria</taxon>
        <taxon>Pseudomonadati</taxon>
        <taxon>Pseudomonadota</taxon>
        <taxon>Gammaproteobacteria</taxon>
        <taxon>Oceanospirillales</taxon>
        <taxon>Oceanospirillaceae</taxon>
        <taxon>Oceanospirillum</taxon>
    </lineage>
</organism>
<dbReference type="EMBL" id="JACJFM010000005">
    <property type="protein sequence ID" value="MBB1486178.1"/>
    <property type="molecule type" value="Genomic_DNA"/>
</dbReference>
<evidence type="ECO:0000259" key="2">
    <source>
        <dbReference type="Pfam" id="PF12850"/>
    </source>
</evidence>
<dbReference type="PIRSF" id="PIRSF000883">
    <property type="entry name" value="Pesterase_MJ0912"/>
    <property type="match status" value="1"/>
</dbReference>
<sequence length="261" mass="29435">MSSDGSCLTEEHFIVKLAVLSDIHSNAFALQAVLDDISYREVDHVINLGDILYGPIAPFKTYLLLQQHPCVTISGNQDRQIWQASPEDIEANATMAFIHKDLGEEPLEWMMQLPSELQLTDDIYLCHGIPGDDLIYLLEDVSDGRPVLRSQEEILKLIKGNTSSLILCGHTHIPRTVQLETGQLVVNPGSVGLPAYRDDEPCLHSMENYSPHASYAIIEQKKKRWNVEHIRVDYDYATAARLSTQRERGDWAHYLTTGRAL</sequence>
<dbReference type="AlphaFoldDB" id="A0A839IMJ4"/>